<reference evidence="2 3" key="1">
    <citation type="journal article" date="2014" name="Front. Microbiol.">
        <title>Population and genomic analysis of the genus Halorubrum.</title>
        <authorList>
            <person name="Fullmer M.S."/>
            <person name="Soucy S.M."/>
            <person name="Swithers K.S."/>
            <person name="Makkay A.M."/>
            <person name="Wheeler R."/>
            <person name="Ventosa A."/>
            <person name="Gogarten J.P."/>
            <person name="Papke R.T."/>
        </authorList>
    </citation>
    <scope>NUCLEOTIDE SEQUENCE [LARGE SCALE GENOMIC DNA]</scope>
    <source>
        <strain evidence="2 3">Cb34</strain>
    </source>
</reference>
<name>A0A256IKG4_9EURY</name>
<accession>A0A256IKG4</accession>
<protein>
    <submittedName>
        <fullName evidence="2">Uncharacterized protein</fullName>
    </submittedName>
</protein>
<evidence type="ECO:0000313" key="2">
    <source>
        <dbReference type="EMBL" id="OYR56647.1"/>
    </source>
</evidence>
<gene>
    <name evidence="2" type="ORF">DJ70_07995</name>
</gene>
<evidence type="ECO:0000313" key="3">
    <source>
        <dbReference type="Proteomes" id="UP000216308"/>
    </source>
</evidence>
<keyword evidence="1" id="KW-0472">Membrane</keyword>
<organism evidence="2 3">
    <name type="scientific">Halorubrum halodurans</name>
    <dbReference type="NCBI Taxonomy" id="1383851"/>
    <lineage>
        <taxon>Archaea</taxon>
        <taxon>Methanobacteriati</taxon>
        <taxon>Methanobacteriota</taxon>
        <taxon>Stenosarchaea group</taxon>
        <taxon>Halobacteria</taxon>
        <taxon>Halobacteriales</taxon>
        <taxon>Haloferacaceae</taxon>
        <taxon>Halorubrum</taxon>
    </lineage>
</organism>
<evidence type="ECO:0000256" key="1">
    <source>
        <dbReference type="SAM" id="Phobius"/>
    </source>
</evidence>
<dbReference type="Proteomes" id="UP000216308">
    <property type="component" value="Unassembled WGS sequence"/>
</dbReference>
<comment type="caution">
    <text evidence="2">The sequence shown here is derived from an EMBL/GenBank/DDBJ whole genome shotgun (WGS) entry which is preliminary data.</text>
</comment>
<dbReference type="EMBL" id="NHPJ01000081">
    <property type="protein sequence ID" value="OYR56647.1"/>
    <property type="molecule type" value="Genomic_DNA"/>
</dbReference>
<sequence>MDRDAFLDAVRSAPAGHLTVLIAVFVGLTAGVVFAAWGVAGVVTESVLTRPFVTIGVLVLFERFRVSLAS</sequence>
<feature type="transmembrane region" description="Helical" evidence="1">
    <location>
        <begin position="20"/>
        <end position="43"/>
    </location>
</feature>
<keyword evidence="3" id="KW-1185">Reference proteome</keyword>
<keyword evidence="1" id="KW-0812">Transmembrane</keyword>
<proteinExistence type="predicted"/>
<dbReference type="AlphaFoldDB" id="A0A256IKG4"/>
<keyword evidence="1" id="KW-1133">Transmembrane helix</keyword>